<evidence type="ECO:0000313" key="1">
    <source>
        <dbReference type="EMBL" id="KKK78995.1"/>
    </source>
</evidence>
<name>A0A0F8YYQ9_9ZZZZ</name>
<comment type="caution">
    <text evidence="1">The sequence shown here is derived from an EMBL/GenBank/DDBJ whole genome shotgun (WGS) entry which is preliminary data.</text>
</comment>
<protein>
    <submittedName>
        <fullName evidence="1">Uncharacterized protein</fullName>
    </submittedName>
</protein>
<accession>A0A0F8YYQ9</accession>
<reference evidence="1" key="1">
    <citation type="journal article" date="2015" name="Nature">
        <title>Complex archaea that bridge the gap between prokaryotes and eukaryotes.</title>
        <authorList>
            <person name="Spang A."/>
            <person name="Saw J.H."/>
            <person name="Jorgensen S.L."/>
            <person name="Zaremba-Niedzwiedzka K."/>
            <person name="Martijn J."/>
            <person name="Lind A.E."/>
            <person name="van Eijk R."/>
            <person name="Schleper C."/>
            <person name="Guy L."/>
            <person name="Ettema T.J."/>
        </authorList>
    </citation>
    <scope>NUCLEOTIDE SEQUENCE</scope>
</reference>
<dbReference type="EMBL" id="LAZR01054233">
    <property type="protein sequence ID" value="KKK78995.1"/>
    <property type="molecule type" value="Genomic_DNA"/>
</dbReference>
<organism evidence="1">
    <name type="scientific">marine sediment metagenome</name>
    <dbReference type="NCBI Taxonomy" id="412755"/>
    <lineage>
        <taxon>unclassified sequences</taxon>
        <taxon>metagenomes</taxon>
        <taxon>ecological metagenomes</taxon>
    </lineage>
</organism>
<gene>
    <name evidence="1" type="ORF">LCGC14_2837950</name>
</gene>
<dbReference type="AlphaFoldDB" id="A0A0F8YYQ9"/>
<sequence length="89" mass="9791">MTDSEILKPAFSKACEVLANSLNGDNIDDISRIAIQTITGYSRLKATERAGHALKYLVIKDFAGENHGELKAMIQRTLPEYAPQKQLTG</sequence>
<proteinExistence type="predicted"/>